<evidence type="ECO:0000256" key="1">
    <source>
        <dbReference type="ARBA" id="ARBA00022460"/>
    </source>
</evidence>
<protein>
    <submittedName>
        <fullName evidence="4">Uncharacterized protein</fullName>
    </submittedName>
</protein>
<evidence type="ECO:0000256" key="3">
    <source>
        <dbReference type="SAM" id="SignalP"/>
    </source>
</evidence>
<name>A0A0K8S952_LYGHE</name>
<feature type="signal peptide" evidence="3">
    <location>
        <begin position="1"/>
        <end position="16"/>
    </location>
</feature>
<keyword evidence="3" id="KW-0732">Signal</keyword>
<keyword evidence="1 2" id="KW-0193">Cuticle</keyword>
<dbReference type="PROSITE" id="PS00233">
    <property type="entry name" value="CHIT_BIND_RR_1"/>
    <property type="match status" value="1"/>
</dbReference>
<dbReference type="InterPro" id="IPR031311">
    <property type="entry name" value="CHIT_BIND_RR_consensus"/>
</dbReference>
<proteinExistence type="predicted"/>
<accession>A0A0K8S952</accession>
<dbReference type="InterPro" id="IPR050468">
    <property type="entry name" value="Cuticle_Struct_Prot"/>
</dbReference>
<organism evidence="4">
    <name type="scientific">Lygus hesperus</name>
    <name type="common">Western plant bug</name>
    <dbReference type="NCBI Taxonomy" id="30085"/>
    <lineage>
        <taxon>Eukaryota</taxon>
        <taxon>Metazoa</taxon>
        <taxon>Ecdysozoa</taxon>
        <taxon>Arthropoda</taxon>
        <taxon>Hexapoda</taxon>
        <taxon>Insecta</taxon>
        <taxon>Pterygota</taxon>
        <taxon>Neoptera</taxon>
        <taxon>Paraneoptera</taxon>
        <taxon>Hemiptera</taxon>
        <taxon>Heteroptera</taxon>
        <taxon>Panheteroptera</taxon>
        <taxon>Cimicomorpha</taxon>
        <taxon>Miridae</taxon>
        <taxon>Mirini</taxon>
        <taxon>Lygus</taxon>
    </lineage>
</organism>
<dbReference type="PROSITE" id="PS51155">
    <property type="entry name" value="CHIT_BIND_RR_2"/>
    <property type="match status" value="1"/>
</dbReference>
<dbReference type="GO" id="GO:0008010">
    <property type="term" value="F:structural constituent of chitin-based larval cuticle"/>
    <property type="evidence" value="ECO:0007669"/>
    <property type="project" value="TreeGrafter"/>
</dbReference>
<feature type="chain" id="PRO_5005519429" evidence="3">
    <location>
        <begin position="17"/>
        <end position="130"/>
    </location>
</feature>
<dbReference type="EMBL" id="GBRD01016546">
    <property type="protein sequence ID" value="JAG49280.1"/>
    <property type="molecule type" value="Transcribed_RNA"/>
</dbReference>
<dbReference type="Pfam" id="PF00379">
    <property type="entry name" value="Chitin_bind_4"/>
    <property type="match status" value="1"/>
</dbReference>
<evidence type="ECO:0000313" key="4">
    <source>
        <dbReference type="EMBL" id="JAG49280.1"/>
    </source>
</evidence>
<dbReference type="InterPro" id="IPR000618">
    <property type="entry name" value="Insect_cuticle"/>
</dbReference>
<evidence type="ECO:0000256" key="2">
    <source>
        <dbReference type="PROSITE-ProRule" id="PRU00497"/>
    </source>
</evidence>
<dbReference type="PANTHER" id="PTHR10380">
    <property type="entry name" value="CUTICLE PROTEIN"/>
    <property type="match status" value="1"/>
</dbReference>
<dbReference type="AlphaFoldDB" id="A0A0K8S952"/>
<dbReference type="PRINTS" id="PR00947">
    <property type="entry name" value="CUTICLE"/>
</dbReference>
<reference evidence="4" key="1">
    <citation type="submission" date="2014-09" db="EMBL/GenBank/DDBJ databases">
        <authorList>
            <person name="Magalhaes I.L.F."/>
            <person name="Oliveira U."/>
            <person name="Santos F.R."/>
            <person name="Vidigal T.H.D.A."/>
            <person name="Brescovit A.D."/>
            <person name="Santos A.J."/>
        </authorList>
    </citation>
    <scope>NUCLEOTIDE SEQUENCE</scope>
</reference>
<dbReference type="GO" id="GO:0062129">
    <property type="term" value="C:chitin-based extracellular matrix"/>
    <property type="evidence" value="ECO:0007669"/>
    <property type="project" value="TreeGrafter"/>
</dbReference>
<sequence length="130" mass="14096">MKSFIVALCLFACAYAASPEQAAQVLRSDYNQSPEGNFQYAYETDNGIAGQAEGKVKVVGKDEVALEVAGANSYKSPEGQVISVTYVANENGYQPQGDHLPTPPPAEPIPEYIARALQYIAEHPYVEKKL</sequence>
<dbReference type="PANTHER" id="PTHR10380:SF173">
    <property type="entry name" value="CUTICULAR PROTEIN 47EF, ISOFORM C-RELATED"/>
    <property type="match status" value="1"/>
</dbReference>